<evidence type="ECO:0000256" key="5">
    <source>
        <dbReference type="RuleBase" id="RU004374"/>
    </source>
</evidence>
<keyword evidence="1 5" id="KW-0396">Initiation factor</keyword>
<keyword evidence="4 5" id="KW-0648">Protein biosynthesis</keyword>
<evidence type="ECO:0000256" key="3">
    <source>
        <dbReference type="ARBA" id="ARBA00022884"/>
    </source>
</evidence>
<dbReference type="InterPro" id="IPR023398">
    <property type="entry name" value="TIF_eIF4e-like"/>
</dbReference>
<accession>A0A9W7SU45</accession>
<evidence type="ECO:0000256" key="4">
    <source>
        <dbReference type="ARBA" id="ARBA00022917"/>
    </source>
</evidence>
<dbReference type="InterPro" id="IPR001040">
    <property type="entry name" value="TIF_eIF_4E"/>
</dbReference>
<feature type="region of interest" description="Disordered" evidence="6">
    <location>
        <begin position="246"/>
        <end position="285"/>
    </location>
</feature>
<keyword evidence="3 5" id="KW-0694">RNA-binding</keyword>
<dbReference type="Pfam" id="PF01652">
    <property type="entry name" value="IF4E"/>
    <property type="match status" value="1"/>
</dbReference>
<reference evidence="7 8" key="2">
    <citation type="journal article" date="2021" name="Curr. Genet.">
        <title>Genetic response to nitrogen starvation in the aggressive Eucalyptus foliar pathogen Teratosphaeria destructans.</title>
        <authorList>
            <person name="Havenga M."/>
            <person name="Wingfield B.D."/>
            <person name="Wingfield M.J."/>
            <person name="Dreyer L.L."/>
            <person name="Roets F."/>
            <person name="Aylward J."/>
        </authorList>
    </citation>
    <scope>NUCLEOTIDE SEQUENCE [LARGE SCALE GENOMIC DNA]</scope>
    <source>
        <strain evidence="7">CMW44962</strain>
    </source>
</reference>
<name>A0A9W7SU45_9PEZI</name>
<evidence type="ECO:0000256" key="6">
    <source>
        <dbReference type="SAM" id="MobiDB-lite"/>
    </source>
</evidence>
<evidence type="ECO:0000313" key="8">
    <source>
        <dbReference type="Proteomes" id="UP001138500"/>
    </source>
</evidence>
<dbReference type="GO" id="GO:0006417">
    <property type="term" value="P:regulation of translation"/>
    <property type="evidence" value="ECO:0007669"/>
    <property type="project" value="UniProtKB-KW"/>
</dbReference>
<keyword evidence="8" id="KW-1185">Reference proteome</keyword>
<organism evidence="7 8">
    <name type="scientific">Teratosphaeria destructans</name>
    <dbReference type="NCBI Taxonomy" id="418781"/>
    <lineage>
        <taxon>Eukaryota</taxon>
        <taxon>Fungi</taxon>
        <taxon>Dikarya</taxon>
        <taxon>Ascomycota</taxon>
        <taxon>Pezizomycotina</taxon>
        <taxon>Dothideomycetes</taxon>
        <taxon>Dothideomycetidae</taxon>
        <taxon>Mycosphaerellales</taxon>
        <taxon>Teratosphaeriaceae</taxon>
        <taxon>Teratosphaeria</taxon>
    </lineage>
</organism>
<proteinExistence type="inferred from homology"/>
<dbReference type="GO" id="GO:0016281">
    <property type="term" value="C:eukaryotic translation initiation factor 4F complex"/>
    <property type="evidence" value="ECO:0007669"/>
    <property type="project" value="TreeGrafter"/>
</dbReference>
<feature type="region of interest" description="Disordered" evidence="6">
    <location>
        <begin position="63"/>
        <end position="85"/>
    </location>
</feature>
<dbReference type="SUPFAM" id="SSF55418">
    <property type="entry name" value="eIF4e-like"/>
    <property type="match status" value="1"/>
</dbReference>
<keyword evidence="2" id="KW-0810">Translation regulation</keyword>
<dbReference type="GO" id="GO:0003743">
    <property type="term" value="F:translation initiation factor activity"/>
    <property type="evidence" value="ECO:0007669"/>
    <property type="project" value="UniProtKB-KW"/>
</dbReference>
<evidence type="ECO:0000256" key="2">
    <source>
        <dbReference type="ARBA" id="ARBA00022845"/>
    </source>
</evidence>
<evidence type="ECO:0000256" key="1">
    <source>
        <dbReference type="ARBA" id="ARBA00022540"/>
    </source>
</evidence>
<reference evidence="7 8" key="1">
    <citation type="journal article" date="2018" name="IMA Fungus">
        <title>IMA Genome-F 10: Nine draft genome sequences of Claviceps purpurea s.lat., including C. arundinis, C. humidiphila, and C. cf. spartinae, pseudomolecules for the pitch canker pathogen Fusarium circinatum, draft genome of Davidsoniella eucalypti, Grosmannia galeiformis, Quambalaria eucalypti, and Teratosphaeria destructans.</title>
        <authorList>
            <person name="Wingfield B.D."/>
            <person name="Liu M."/>
            <person name="Nguyen H.D."/>
            <person name="Lane F.A."/>
            <person name="Morgan S.W."/>
            <person name="De Vos L."/>
            <person name="Wilken P.M."/>
            <person name="Duong T.A."/>
            <person name="Aylward J."/>
            <person name="Coetzee M.P."/>
            <person name="Dadej K."/>
            <person name="De Beer Z.W."/>
            <person name="Findlay W."/>
            <person name="Havenga M."/>
            <person name="Kolarik M."/>
            <person name="Menzies J.G."/>
            <person name="Naidoo K."/>
            <person name="Pochopski O."/>
            <person name="Shoukouhi P."/>
            <person name="Santana Q.C."/>
            <person name="Seifert K.A."/>
            <person name="Soal N."/>
            <person name="Steenkamp E.T."/>
            <person name="Tatham C.T."/>
            <person name="van der Nest M.A."/>
            <person name="Wingfield M.J."/>
        </authorList>
    </citation>
    <scope>NUCLEOTIDE SEQUENCE [LARGE SCALE GENOMIC DNA]</scope>
    <source>
        <strain evidence="7">CMW44962</strain>
    </source>
</reference>
<comment type="similarity">
    <text evidence="5">Belongs to the eukaryotic initiation factor 4E family.</text>
</comment>
<comment type="caution">
    <text evidence="7">The sequence shown here is derived from an EMBL/GenBank/DDBJ whole genome shotgun (WGS) entry which is preliminary data.</text>
</comment>
<dbReference type="PANTHER" id="PTHR11960:SF66">
    <property type="entry name" value="EUKARYOTIC TRANSLATION INITIATION FACTOR 4E TYPE 3"/>
    <property type="match status" value="1"/>
</dbReference>
<dbReference type="OrthoDB" id="17977at2759"/>
<gene>
    <name evidence="7" type="ORF">Tdes44962_MAKER02346</name>
</gene>
<dbReference type="GO" id="GO:0000340">
    <property type="term" value="F:RNA 7-methylguanosine cap binding"/>
    <property type="evidence" value="ECO:0007669"/>
    <property type="project" value="TreeGrafter"/>
</dbReference>
<sequence>MASPPTLRVSGLPALSSDEAKDTTSPARGAEMRNFLQARLQKNRAPPLVHSWDFYHDRQDRTRHNNLSNINAPSSAKSEDGQKEDDDYASRLEHLAVIDDVRKFWNVFNNFDLSQLALRDSVHLFHKGVKPIWEDPRNARGGSWTFRVPKEKAQEFWKEVCMMAIGEQLQAAVEDDSRVRFRDDICGVSIGVRFNSMLVQVWNRDGEHTEGIEGIRGTVIESLSEELKPREGSFYYKKHREHAGFAAPANGADGSESGGDSATASASAGDGGASMDEVLAGNASR</sequence>
<dbReference type="Proteomes" id="UP001138500">
    <property type="component" value="Unassembled WGS sequence"/>
</dbReference>
<dbReference type="Gene3D" id="3.30.760.10">
    <property type="entry name" value="RNA Cap, Translation Initiation Factor Eif4e"/>
    <property type="match status" value="1"/>
</dbReference>
<feature type="compositionally biased region" description="Low complexity" evidence="6">
    <location>
        <begin position="251"/>
        <end position="268"/>
    </location>
</feature>
<dbReference type="PANTHER" id="PTHR11960">
    <property type="entry name" value="EUKARYOTIC TRANSLATION INITIATION FACTOR 4E RELATED"/>
    <property type="match status" value="1"/>
</dbReference>
<feature type="region of interest" description="Disordered" evidence="6">
    <location>
        <begin position="1"/>
        <end position="31"/>
    </location>
</feature>
<protein>
    <submittedName>
        <fullName evidence="7">Translation initiation factor 4e</fullName>
    </submittedName>
</protein>
<dbReference type="AlphaFoldDB" id="A0A9W7SU45"/>
<dbReference type="EMBL" id="RIBY02001445">
    <property type="protein sequence ID" value="KAH9828917.1"/>
    <property type="molecule type" value="Genomic_DNA"/>
</dbReference>
<evidence type="ECO:0000313" key="7">
    <source>
        <dbReference type="EMBL" id="KAH9828917.1"/>
    </source>
</evidence>
<feature type="compositionally biased region" description="Polar residues" evidence="6">
    <location>
        <begin position="65"/>
        <end position="76"/>
    </location>
</feature>